<comment type="cofactor">
    <cofactor evidence="1">
        <name>Cu(2+)</name>
        <dbReference type="ChEBI" id="CHEBI:29036"/>
    </cofactor>
</comment>
<comment type="subcellular location">
    <subcellularLocation>
        <location evidence="2">Secreted</location>
    </subcellularLocation>
</comment>
<gene>
    <name evidence="18" type="ORF">TWF694_007844</name>
</gene>
<proteinExistence type="inferred from homology"/>
<dbReference type="GO" id="GO:0004497">
    <property type="term" value="F:monooxygenase activity"/>
    <property type="evidence" value="ECO:0007669"/>
    <property type="project" value="UniProtKB-KW"/>
</dbReference>
<comment type="caution">
    <text evidence="18">The sequence shown here is derived from an EMBL/GenBank/DDBJ whole genome shotgun (WGS) entry which is preliminary data.</text>
</comment>
<keyword evidence="9" id="KW-0503">Monooxygenase</keyword>
<dbReference type="EMBL" id="JAVHJO010000003">
    <property type="protein sequence ID" value="KAK6542075.1"/>
    <property type="molecule type" value="Genomic_DNA"/>
</dbReference>
<dbReference type="CDD" id="cd21175">
    <property type="entry name" value="LPMO_AA9"/>
    <property type="match status" value="1"/>
</dbReference>
<evidence type="ECO:0000256" key="4">
    <source>
        <dbReference type="ARBA" id="ARBA00022723"/>
    </source>
</evidence>
<evidence type="ECO:0000256" key="8">
    <source>
        <dbReference type="ARBA" id="ARBA00023008"/>
    </source>
</evidence>
<evidence type="ECO:0000256" key="2">
    <source>
        <dbReference type="ARBA" id="ARBA00004613"/>
    </source>
</evidence>
<keyword evidence="10" id="KW-1015">Disulfide bond</keyword>
<keyword evidence="5" id="KW-0732">Signal</keyword>
<evidence type="ECO:0000256" key="16">
    <source>
        <dbReference type="SAM" id="MobiDB-lite"/>
    </source>
</evidence>
<keyword evidence="11" id="KW-0119">Carbohydrate metabolism</keyword>
<feature type="region of interest" description="Disordered" evidence="16">
    <location>
        <begin position="261"/>
        <end position="280"/>
    </location>
</feature>
<evidence type="ECO:0000256" key="6">
    <source>
        <dbReference type="ARBA" id="ARBA00023001"/>
    </source>
</evidence>
<dbReference type="PANTHER" id="PTHR33353:SF10">
    <property type="entry name" value="ENDO-BETA-1,4-GLUCANASE D"/>
    <property type="match status" value="1"/>
</dbReference>
<dbReference type="Proteomes" id="UP001365542">
    <property type="component" value="Unassembled WGS sequence"/>
</dbReference>
<dbReference type="InterPro" id="IPR005103">
    <property type="entry name" value="AA9_LPMO"/>
</dbReference>
<evidence type="ECO:0000256" key="9">
    <source>
        <dbReference type="ARBA" id="ARBA00023033"/>
    </source>
</evidence>
<keyword evidence="7" id="KW-0560">Oxidoreductase</keyword>
<keyword evidence="12" id="KW-0624">Polysaccharide degradation</keyword>
<evidence type="ECO:0000256" key="1">
    <source>
        <dbReference type="ARBA" id="ARBA00001973"/>
    </source>
</evidence>
<keyword evidence="4" id="KW-0479">Metal-binding</keyword>
<keyword evidence="3" id="KW-0964">Secreted</keyword>
<evidence type="ECO:0000256" key="5">
    <source>
        <dbReference type="ARBA" id="ARBA00022729"/>
    </source>
</evidence>
<dbReference type="EC" id="1.14.99.56" evidence="15"/>
<dbReference type="GO" id="GO:0046872">
    <property type="term" value="F:metal ion binding"/>
    <property type="evidence" value="ECO:0007669"/>
    <property type="project" value="UniProtKB-KW"/>
</dbReference>
<dbReference type="PANTHER" id="PTHR33353">
    <property type="entry name" value="PUTATIVE (AFU_ORTHOLOGUE AFUA_1G12560)-RELATED"/>
    <property type="match status" value="1"/>
</dbReference>
<evidence type="ECO:0000313" key="18">
    <source>
        <dbReference type="EMBL" id="KAK6542075.1"/>
    </source>
</evidence>
<comment type="similarity">
    <text evidence="13">Belongs to the polysaccharide monooxygenase AA9 family.</text>
</comment>
<evidence type="ECO:0000313" key="19">
    <source>
        <dbReference type="Proteomes" id="UP001365542"/>
    </source>
</evidence>
<dbReference type="AlphaFoldDB" id="A0AAV9XIX8"/>
<dbReference type="Gene3D" id="2.70.50.70">
    <property type="match status" value="1"/>
</dbReference>
<dbReference type="GO" id="GO:0005576">
    <property type="term" value="C:extracellular region"/>
    <property type="evidence" value="ECO:0007669"/>
    <property type="project" value="UniProtKB-SubCell"/>
</dbReference>
<evidence type="ECO:0000259" key="17">
    <source>
        <dbReference type="Pfam" id="PF03443"/>
    </source>
</evidence>
<evidence type="ECO:0000256" key="7">
    <source>
        <dbReference type="ARBA" id="ARBA00023002"/>
    </source>
</evidence>
<organism evidence="18 19">
    <name type="scientific">Orbilia ellipsospora</name>
    <dbReference type="NCBI Taxonomy" id="2528407"/>
    <lineage>
        <taxon>Eukaryota</taxon>
        <taxon>Fungi</taxon>
        <taxon>Dikarya</taxon>
        <taxon>Ascomycota</taxon>
        <taxon>Pezizomycotina</taxon>
        <taxon>Orbiliomycetes</taxon>
        <taxon>Orbiliales</taxon>
        <taxon>Orbiliaceae</taxon>
        <taxon>Orbilia</taxon>
    </lineage>
</organism>
<keyword evidence="6" id="KW-0136">Cellulose degradation</keyword>
<protein>
    <recommendedName>
        <fullName evidence="15">lytic cellulose monooxygenase (C4-dehydrogenating)</fullName>
        <ecNumber evidence="15">1.14.99.56</ecNumber>
    </recommendedName>
</protein>
<dbReference type="Pfam" id="PF03443">
    <property type="entry name" value="AA9"/>
    <property type="match status" value="1"/>
</dbReference>
<keyword evidence="8" id="KW-0186">Copper</keyword>
<evidence type="ECO:0000256" key="13">
    <source>
        <dbReference type="ARBA" id="ARBA00044502"/>
    </source>
</evidence>
<evidence type="ECO:0000256" key="14">
    <source>
        <dbReference type="ARBA" id="ARBA00045077"/>
    </source>
</evidence>
<sequence>MPGSGDAVVCKQSAQPAGGTATAQAGSKITFRWSRWQPNHQGPIITYLADCGGDCTKVNGARLNWFKIDEAGRFGRRWATDILIQQGYQWTIQLPQNVQAGNYLMRHEMIALMNAASPGGAQIYPACMNLKITGGGNVKPQGVKLQQYYRPGQRGIQINIYRTSGYSTPGPPINSQLKILPSARLNNGNNRNPQAPRFFPNEPTDFNGSRPNVHLRFAGGRYNSGRRGRQFKSRALASNNFEESVGFKNSTNTTNSTWIEQGEKKDGQIHPRTSSQKIII</sequence>
<evidence type="ECO:0000256" key="12">
    <source>
        <dbReference type="ARBA" id="ARBA00023326"/>
    </source>
</evidence>
<evidence type="ECO:0000256" key="11">
    <source>
        <dbReference type="ARBA" id="ARBA00023277"/>
    </source>
</evidence>
<evidence type="ECO:0000256" key="10">
    <source>
        <dbReference type="ARBA" id="ARBA00023157"/>
    </source>
</evidence>
<accession>A0AAV9XIX8</accession>
<feature type="domain" description="Auxiliary Activity family 9 catalytic" evidence="17">
    <location>
        <begin position="6"/>
        <end position="163"/>
    </location>
</feature>
<feature type="compositionally biased region" description="Polar residues" evidence="16">
    <location>
        <begin position="271"/>
        <end position="280"/>
    </location>
</feature>
<reference evidence="18 19" key="1">
    <citation type="submission" date="2019-10" db="EMBL/GenBank/DDBJ databases">
        <authorList>
            <person name="Palmer J.M."/>
        </authorList>
    </citation>
    <scope>NUCLEOTIDE SEQUENCE [LARGE SCALE GENOMIC DNA]</scope>
    <source>
        <strain evidence="18 19">TWF694</strain>
    </source>
</reference>
<evidence type="ECO:0000256" key="3">
    <source>
        <dbReference type="ARBA" id="ARBA00022525"/>
    </source>
</evidence>
<evidence type="ECO:0000256" key="15">
    <source>
        <dbReference type="ARBA" id="ARBA00047174"/>
    </source>
</evidence>
<keyword evidence="19" id="KW-1185">Reference proteome</keyword>
<name>A0AAV9XIX8_9PEZI</name>
<comment type="catalytic activity">
    <reaction evidence="14">
        <text>[(1-&gt;4)-beta-D-glucosyl]n+m + reduced acceptor + O2 = 4-dehydro-beta-D-glucosyl-[(1-&gt;4)-beta-D-glucosyl]n-1 + [(1-&gt;4)-beta-D-glucosyl]m + acceptor + H2O.</text>
        <dbReference type="EC" id="1.14.99.56"/>
    </reaction>
</comment>
<dbReference type="GO" id="GO:0030245">
    <property type="term" value="P:cellulose catabolic process"/>
    <property type="evidence" value="ECO:0007669"/>
    <property type="project" value="UniProtKB-KW"/>
</dbReference>
<dbReference type="InterPro" id="IPR049892">
    <property type="entry name" value="AA9"/>
</dbReference>